<dbReference type="GO" id="GO:0004180">
    <property type="term" value="F:carboxypeptidase activity"/>
    <property type="evidence" value="ECO:0007669"/>
    <property type="project" value="UniProtKB-KW"/>
</dbReference>
<dbReference type="PANTHER" id="PTHR43660:SF1">
    <property type="entry name" value="DIPEPTIDYL CARBOXYPEPTIDASE"/>
    <property type="match status" value="1"/>
</dbReference>
<keyword evidence="1" id="KW-0378">Hydrolase</keyword>
<keyword evidence="1" id="KW-0121">Carboxypeptidase</keyword>
<dbReference type="InterPro" id="IPR045090">
    <property type="entry name" value="Pept_M3A_M3B"/>
</dbReference>
<dbReference type="PANTHER" id="PTHR43660">
    <property type="entry name" value="DIPEPTIDYL CARBOXYPEPTIDASE"/>
    <property type="match status" value="1"/>
</dbReference>
<organism evidence="1">
    <name type="scientific">uncultured Microvirga sp</name>
    <dbReference type="NCBI Taxonomy" id="412392"/>
    <lineage>
        <taxon>Bacteria</taxon>
        <taxon>Pseudomonadati</taxon>
        <taxon>Pseudomonadota</taxon>
        <taxon>Alphaproteobacteria</taxon>
        <taxon>Hyphomicrobiales</taxon>
        <taxon>Methylobacteriaceae</taxon>
        <taxon>Microvirga</taxon>
        <taxon>environmental samples</taxon>
    </lineage>
</organism>
<evidence type="ECO:0000313" key="1">
    <source>
        <dbReference type="EMBL" id="CAA9325949.1"/>
    </source>
</evidence>
<protein>
    <submittedName>
        <fullName evidence="1">Dipeptidyl carboxypeptidase Dcp</fullName>
        <ecNumber evidence="1">3.4.15.5</ecNumber>
    </submittedName>
</protein>
<dbReference type="GO" id="GO:0008241">
    <property type="term" value="F:peptidyl-dipeptidase activity"/>
    <property type="evidence" value="ECO:0007669"/>
    <property type="project" value="UniProtKB-EC"/>
</dbReference>
<dbReference type="Gene3D" id="1.10.1370.40">
    <property type="match status" value="1"/>
</dbReference>
<dbReference type="Gene3D" id="1.10.1370.10">
    <property type="entry name" value="Neurolysin, domain 3"/>
    <property type="match status" value="1"/>
</dbReference>
<sequence>MADQVSTTVQAGADNPLLGPWTAPLGLPPFEAVDPANYGPAFDQALAAHADEIAAIAETAAAPTFANTVEAMERAGQALKRVSAVFFNLAGSHTNDALQAIEREMAPRLSRHRSAIFMNEALYRRVAELHALRAELGLSPEQARVLDRYHTIFVRAGARLSPGDKQRLAQIVDRLATLGTQFSQNVLADEKGYTLVLDGEDDLAGLPGFLREAAAQAADERGAPGKFVITLGRSSIEPFLQFSARRDLRMKAFSAWIRRGDTGGATDNKAIIAEIISLRAER</sequence>
<keyword evidence="1" id="KW-0645">Protease</keyword>
<dbReference type="AlphaFoldDB" id="A0A6J4L960"/>
<feature type="non-terminal residue" evidence="1">
    <location>
        <position position="282"/>
    </location>
</feature>
<dbReference type="EC" id="3.4.15.5" evidence="1"/>
<gene>
    <name evidence="1" type="ORF">AVDCRST_MAG90-1234</name>
</gene>
<dbReference type="GO" id="GO:0004222">
    <property type="term" value="F:metalloendopeptidase activity"/>
    <property type="evidence" value="ECO:0007669"/>
    <property type="project" value="InterPro"/>
</dbReference>
<name>A0A6J4L960_9HYPH</name>
<accession>A0A6J4L960</accession>
<dbReference type="GO" id="GO:0006508">
    <property type="term" value="P:proteolysis"/>
    <property type="evidence" value="ECO:0007669"/>
    <property type="project" value="InterPro"/>
</dbReference>
<dbReference type="InterPro" id="IPR024077">
    <property type="entry name" value="Neurolysin/TOP_dom2"/>
</dbReference>
<dbReference type="GO" id="GO:0005829">
    <property type="term" value="C:cytosol"/>
    <property type="evidence" value="ECO:0007669"/>
    <property type="project" value="TreeGrafter"/>
</dbReference>
<dbReference type="SUPFAM" id="SSF55486">
    <property type="entry name" value="Metalloproteases ('zincins'), catalytic domain"/>
    <property type="match status" value="1"/>
</dbReference>
<dbReference type="EMBL" id="CADCUC010000240">
    <property type="protein sequence ID" value="CAA9325949.1"/>
    <property type="molecule type" value="Genomic_DNA"/>
</dbReference>
<reference evidence="1" key="1">
    <citation type="submission" date="2020-02" db="EMBL/GenBank/DDBJ databases">
        <authorList>
            <person name="Meier V. D."/>
        </authorList>
    </citation>
    <scope>NUCLEOTIDE SEQUENCE</scope>
    <source>
        <strain evidence="1">AVDCRST_MAG90</strain>
    </source>
</reference>
<proteinExistence type="predicted"/>